<feature type="region of interest" description="Disordered" evidence="1">
    <location>
        <begin position="152"/>
        <end position="200"/>
    </location>
</feature>
<organism evidence="2 3">
    <name type="scientific">Trichomalopsis sarcophagae</name>
    <dbReference type="NCBI Taxonomy" id="543379"/>
    <lineage>
        <taxon>Eukaryota</taxon>
        <taxon>Metazoa</taxon>
        <taxon>Ecdysozoa</taxon>
        <taxon>Arthropoda</taxon>
        <taxon>Hexapoda</taxon>
        <taxon>Insecta</taxon>
        <taxon>Pterygota</taxon>
        <taxon>Neoptera</taxon>
        <taxon>Endopterygota</taxon>
        <taxon>Hymenoptera</taxon>
        <taxon>Apocrita</taxon>
        <taxon>Proctotrupomorpha</taxon>
        <taxon>Chalcidoidea</taxon>
        <taxon>Pteromalidae</taxon>
        <taxon>Pteromalinae</taxon>
        <taxon>Trichomalopsis</taxon>
    </lineage>
</organism>
<evidence type="ECO:0000256" key="1">
    <source>
        <dbReference type="SAM" id="MobiDB-lite"/>
    </source>
</evidence>
<dbReference type="Proteomes" id="UP000215335">
    <property type="component" value="Unassembled WGS sequence"/>
</dbReference>
<evidence type="ECO:0000313" key="2">
    <source>
        <dbReference type="EMBL" id="OXU24290.1"/>
    </source>
</evidence>
<reference evidence="2 3" key="1">
    <citation type="journal article" date="2017" name="Curr. Biol.">
        <title>The Evolution of Venom by Co-option of Single-Copy Genes.</title>
        <authorList>
            <person name="Martinson E.O."/>
            <person name="Mrinalini"/>
            <person name="Kelkar Y.D."/>
            <person name="Chang C.H."/>
            <person name="Werren J.H."/>
        </authorList>
    </citation>
    <scope>NUCLEOTIDE SEQUENCE [LARGE SCALE GENOMIC DNA]</scope>
    <source>
        <strain evidence="2 3">Alberta</strain>
        <tissue evidence="2">Whole body</tissue>
    </source>
</reference>
<gene>
    <name evidence="2" type="ORF">TSAR_007860</name>
</gene>
<feature type="compositionally biased region" description="Polar residues" evidence="1">
    <location>
        <begin position="609"/>
        <end position="627"/>
    </location>
</feature>
<dbReference type="EMBL" id="NNAY01001346">
    <property type="protein sequence ID" value="OXU24290.1"/>
    <property type="molecule type" value="Genomic_DNA"/>
</dbReference>
<feature type="region of interest" description="Disordered" evidence="1">
    <location>
        <begin position="681"/>
        <end position="731"/>
    </location>
</feature>
<feature type="compositionally biased region" description="Low complexity" evidence="1">
    <location>
        <begin position="173"/>
        <end position="187"/>
    </location>
</feature>
<feature type="compositionally biased region" description="Polar residues" evidence="1">
    <location>
        <begin position="1211"/>
        <end position="1223"/>
    </location>
</feature>
<feature type="compositionally biased region" description="Basic and acidic residues" evidence="1">
    <location>
        <begin position="630"/>
        <end position="641"/>
    </location>
</feature>
<feature type="region of interest" description="Disordered" evidence="1">
    <location>
        <begin position="771"/>
        <end position="791"/>
    </location>
</feature>
<feature type="compositionally biased region" description="Polar residues" evidence="1">
    <location>
        <begin position="586"/>
        <end position="596"/>
    </location>
</feature>
<feature type="region of interest" description="Disordered" evidence="1">
    <location>
        <begin position="1193"/>
        <end position="1223"/>
    </location>
</feature>
<feature type="compositionally biased region" description="Basic and acidic residues" evidence="1">
    <location>
        <begin position="597"/>
        <end position="608"/>
    </location>
</feature>
<evidence type="ECO:0000313" key="3">
    <source>
        <dbReference type="Proteomes" id="UP000215335"/>
    </source>
</evidence>
<feature type="compositionally biased region" description="Basic and acidic residues" evidence="1">
    <location>
        <begin position="1196"/>
        <end position="1205"/>
    </location>
</feature>
<feature type="compositionally biased region" description="Basic residues" evidence="1">
    <location>
        <begin position="721"/>
        <end position="731"/>
    </location>
</feature>
<protein>
    <submittedName>
        <fullName evidence="2">Uncharacterized protein</fullName>
    </submittedName>
</protein>
<proteinExistence type="predicted"/>
<dbReference type="OrthoDB" id="6755972at2759"/>
<feature type="compositionally biased region" description="Basic and acidic residues" evidence="1">
    <location>
        <begin position="234"/>
        <end position="247"/>
    </location>
</feature>
<dbReference type="AlphaFoldDB" id="A0A232F169"/>
<sequence>MCDLSKIKRSVCHGTTRNRLKAVKLTKWELPITSSKSYWNGVCAEIEKKYKRVRDPYPCPLPEPSTPSIIQHQRPDDIKFKISPPSPMRKPEENLIAADRKLRLPPLMPRKRKPPEAKDAVQIYSKESCPRHKNVASVKIFDDEISRYLQRPKSSVPKLPDVSECERHRTIARSKSTSASSSRSSLRSVRDQTQGRKLVKAPKLGTASLLPSFAKAVSIDSSVGTRESFDSGEETPKAQAEDESSAKRRDFLRVPNLSFVSSHPSFRKLSFVDSCDEDDNEVESRDISLMSEEEFLIAKRSLRTEKKSLSFKSESVDENEKVSEMKEAVVPDIVGLEVKVDKSLADYDKEYAYKALEVITKNKHVEFKVDVDITSGKSSTASEESTKFQTAQPKIKKRLKKDDESLDFKEIRRRLKDTASKFLNLEQRDKSVTDEPTSITVYTSSRSTSGSSVDFENYVTAVDASDILHEIPKTKVFHRAYVDKCHACLYKPFRSPDKVKRELPLATLKSVVENPPEFREPSSSSSSTLEVLKAESGLDTDDDLFEFPNFEFSPETDSEMKNGSKDLPRVSFNNRNLLPVPKANVESPTSTDATTQLHKEQLQLKDRSTSLQSTDRSRTSTPSNQSSDSEESRLQEEDKLPNSKYMAPCHAPVVWRKSFDPLRALKQKKFQTLRARAAAMTAKSSEASASDSDDEEPVAGKTLGKKAIQQEPQTVSETKPKKEKKVKKKKLVRMKTMSEKMMEGITLVERKKAKKTLKRAKTTFDLTVFSDESKSEDSEQEDMSLETTSSKVEKQEVLPYAEAILIHRAASPPPPIMSADDVFGVIKEYLKQDPDFSVSGLMTKLGAEFVRRMEERCENIDNKEDAEQLRLGLKLFKALGDSRRYLKSSTFDTNLEFSHKQPPLTNSRQLRRILPPNSYELVAPILGMPKYAKKSGDKKTRIRGDSSVDESDNVSELTFDLIVHPPTAQDTLRGNGSDGNQLVNPYALFLKKPHRKAVVWRPLREEDLRGYDPEATLEMRAARVMDRICKDFCDWMKQLGGSDKVIDEDTLKDMFEINFMAEACKAMQVVLREMPTVPETVVAATGCREAGELESTRRQIRADLKMRKQPKRTFAFGSALPKHLRFVPLRNELSSKWLRCEYIPEDLETMDVVWKDIVHFDIVQSFIGYLKENPKASRAKLLENLLQRKQNSGKLKNKEVSELMKLKTGRTDNQTASESESGY</sequence>
<feature type="region of interest" description="Disordered" evidence="1">
    <location>
        <begin position="225"/>
        <end position="247"/>
    </location>
</feature>
<name>A0A232F169_9HYME</name>
<keyword evidence="3" id="KW-1185">Reference proteome</keyword>
<accession>A0A232F169</accession>
<comment type="caution">
    <text evidence="2">The sequence shown here is derived from an EMBL/GenBank/DDBJ whole genome shotgun (WGS) entry which is preliminary data.</text>
</comment>
<feature type="compositionally biased region" description="Basic and acidic residues" evidence="1">
    <location>
        <begin position="558"/>
        <end position="568"/>
    </location>
</feature>
<feature type="region of interest" description="Disordered" evidence="1">
    <location>
        <begin position="540"/>
        <end position="645"/>
    </location>
</feature>